<dbReference type="RefSeq" id="WP_190302147.1">
    <property type="nucleotide sequence ID" value="NZ_JACOIJ010000015.1"/>
</dbReference>
<name>A0ABR7YEM1_9SPHI</name>
<dbReference type="SUPFAM" id="SSF52833">
    <property type="entry name" value="Thioredoxin-like"/>
    <property type="match status" value="1"/>
</dbReference>
<dbReference type="InterPro" id="IPR036249">
    <property type="entry name" value="Thioredoxin-like_sf"/>
</dbReference>
<dbReference type="PROSITE" id="PS00460">
    <property type="entry name" value="GLUTATHIONE_PEROXID_1"/>
    <property type="match status" value="1"/>
</dbReference>
<keyword evidence="6" id="KW-1185">Reference proteome</keyword>
<evidence type="ECO:0000256" key="1">
    <source>
        <dbReference type="ARBA" id="ARBA00006926"/>
    </source>
</evidence>
<comment type="caution">
    <text evidence="5">The sequence shown here is derived from an EMBL/GenBank/DDBJ whole genome shotgun (WGS) entry which is preliminary data.</text>
</comment>
<dbReference type="Proteomes" id="UP000651271">
    <property type="component" value="Unassembled WGS sequence"/>
</dbReference>
<dbReference type="PRINTS" id="PR01011">
    <property type="entry name" value="GLUTPROXDASE"/>
</dbReference>
<reference evidence="5 6" key="1">
    <citation type="submission" date="2020-08" db="EMBL/GenBank/DDBJ databases">
        <title>Sphingobacterium sp. DN04309 isolated from aquaculture water.</title>
        <authorList>
            <person name="Zhang M."/>
        </authorList>
    </citation>
    <scope>NUCLEOTIDE SEQUENCE [LARGE SCALE GENOMIC DNA]</scope>
    <source>
        <strain evidence="5 6">DN04309</strain>
    </source>
</reference>
<comment type="similarity">
    <text evidence="1 4">Belongs to the glutathione peroxidase family.</text>
</comment>
<dbReference type="InterPro" id="IPR000889">
    <property type="entry name" value="Glutathione_peroxidase"/>
</dbReference>
<keyword evidence="3 4" id="KW-0560">Oxidoreductase</keyword>
<dbReference type="GO" id="GO:0004601">
    <property type="term" value="F:peroxidase activity"/>
    <property type="evidence" value="ECO:0007669"/>
    <property type="project" value="UniProtKB-KW"/>
</dbReference>
<dbReference type="CDD" id="cd00340">
    <property type="entry name" value="GSH_Peroxidase"/>
    <property type="match status" value="1"/>
</dbReference>
<dbReference type="InterPro" id="IPR029759">
    <property type="entry name" value="GPX_AS"/>
</dbReference>
<accession>A0ABR7YEM1</accession>
<evidence type="ECO:0000256" key="4">
    <source>
        <dbReference type="RuleBase" id="RU000499"/>
    </source>
</evidence>
<evidence type="ECO:0000313" key="6">
    <source>
        <dbReference type="Proteomes" id="UP000651271"/>
    </source>
</evidence>
<gene>
    <name evidence="5" type="ORF">H8B04_09125</name>
</gene>
<evidence type="ECO:0000256" key="3">
    <source>
        <dbReference type="ARBA" id="ARBA00023002"/>
    </source>
</evidence>
<organism evidence="5 6">
    <name type="scientific">Sphingobacterium litopenaei</name>
    <dbReference type="NCBI Taxonomy" id="2763500"/>
    <lineage>
        <taxon>Bacteria</taxon>
        <taxon>Pseudomonadati</taxon>
        <taxon>Bacteroidota</taxon>
        <taxon>Sphingobacteriia</taxon>
        <taxon>Sphingobacteriales</taxon>
        <taxon>Sphingobacteriaceae</taxon>
        <taxon>Sphingobacterium</taxon>
    </lineage>
</organism>
<dbReference type="PANTHER" id="PTHR11592:SF134">
    <property type="entry name" value="PHOSPHOLIPID HYDROPEROXIDE GLUTATHIONE PEROXIDASE"/>
    <property type="match status" value="1"/>
</dbReference>
<sequence>MASLKQKIVRFFYPLIRKIGKVGKNGIVLSNLNHAAPKEPFPIESLVLNNGKHLTSSLVAGKKIMIVNTASDCGYTGQYEELQALYEQHNKKLMIIAVPSNDFGQQEKGSNEQISQFCQVNYGVSFPLTSKSVVIKNENQHPIFKWLSNAQVNGWNDHAPDWNFSKYLINEHGVLTNYFGPSISPVDKLIINAIDQ</sequence>
<dbReference type="Pfam" id="PF00255">
    <property type="entry name" value="GSHPx"/>
    <property type="match status" value="1"/>
</dbReference>
<dbReference type="PROSITE" id="PS51355">
    <property type="entry name" value="GLUTATHIONE_PEROXID_3"/>
    <property type="match status" value="1"/>
</dbReference>
<proteinExistence type="inferred from homology"/>
<protein>
    <recommendedName>
        <fullName evidence="4">Glutathione peroxidase</fullName>
    </recommendedName>
</protein>
<evidence type="ECO:0000313" key="5">
    <source>
        <dbReference type="EMBL" id="MBD1429731.1"/>
    </source>
</evidence>
<keyword evidence="2 4" id="KW-0575">Peroxidase</keyword>
<dbReference type="PANTHER" id="PTHR11592">
    <property type="entry name" value="GLUTATHIONE PEROXIDASE"/>
    <property type="match status" value="1"/>
</dbReference>
<dbReference type="Gene3D" id="3.40.30.10">
    <property type="entry name" value="Glutaredoxin"/>
    <property type="match status" value="1"/>
</dbReference>
<dbReference type="EMBL" id="JACOIJ010000015">
    <property type="protein sequence ID" value="MBD1429731.1"/>
    <property type="molecule type" value="Genomic_DNA"/>
</dbReference>
<evidence type="ECO:0000256" key="2">
    <source>
        <dbReference type="ARBA" id="ARBA00022559"/>
    </source>
</evidence>